<dbReference type="GO" id="GO:0012505">
    <property type="term" value="C:endomembrane system"/>
    <property type="evidence" value="ECO:0007669"/>
    <property type="project" value="TreeGrafter"/>
</dbReference>
<evidence type="ECO:0000313" key="6">
    <source>
        <dbReference type="Proteomes" id="UP000813463"/>
    </source>
</evidence>
<dbReference type="GO" id="GO:0016787">
    <property type="term" value="F:hydrolase activity"/>
    <property type="evidence" value="ECO:0000318"/>
    <property type="project" value="GO_Central"/>
</dbReference>
<proteinExistence type="inferred from homology"/>
<dbReference type="GO" id="GO:0005773">
    <property type="term" value="C:vacuole"/>
    <property type="evidence" value="ECO:0007669"/>
    <property type="project" value="UniProtKB-SubCell"/>
</dbReference>
<gene>
    <name evidence="7" type="primary">LOC110800600</name>
</gene>
<organism evidence="6 7">
    <name type="scientific">Spinacia oleracea</name>
    <name type="common">Spinach</name>
    <dbReference type="NCBI Taxonomy" id="3562"/>
    <lineage>
        <taxon>Eukaryota</taxon>
        <taxon>Viridiplantae</taxon>
        <taxon>Streptophyta</taxon>
        <taxon>Embryophyta</taxon>
        <taxon>Tracheophyta</taxon>
        <taxon>Spermatophyta</taxon>
        <taxon>Magnoliopsida</taxon>
        <taxon>eudicotyledons</taxon>
        <taxon>Gunneridae</taxon>
        <taxon>Pentapetalae</taxon>
        <taxon>Caryophyllales</taxon>
        <taxon>Chenopodiaceae</taxon>
        <taxon>Chenopodioideae</taxon>
        <taxon>Anserineae</taxon>
        <taxon>Spinacia</taxon>
    </lineage>
</organism>
<protein>
    <submittedName>
        <fullName evidence="7">Protein STRICTOSIDINE SYNTHASE-LIKE 10</fullName>
    </submittedName>
</protein>
<evidence type="ECO:0000256" key="4">
    <source>
        <dbReference type="ARBA" id="ARBA00023180"/>
    </source>
</evidence>
<evidence type="ECO:0000256" key="1">
    <source>
        <dbReference type="ARBA" id="ARBA00004116"/>
    </source>
</evidence>
<keyword evidence="3" id="KW-0926">Vacuole</keyword>
<sequence>MKPSKILLSFSTIVLLCALLFTTYFRSKSENGYGSKLWELDVLPIEGAFGPESLTFDPAGDGPYAGVSDGRIIKWVPHQRRWVDFAFTSPLREVCKNQTDHEKMEHKCGRPLGLRFNEKTGDLFIADAYLGLLVVGPNGGLANSVATEVEGVPLGFTNGLDIDQQTGVVYFTCSSTRYTRRKYMSLILSNDKTGRLLKYNPETKQVTKLLENLTFPNGVSLNKDGKFLLLIETTTCKLLRYWLENTSKAGITEVLAEFPGYPDNINRNSKGEYWVGIYSKRSTFLKWLLSFPWIGQTIVKLPFNVVELAKVFVRLRAIGLAAKLDEHGNVVQLLEDTSGKLKFVSEVVENDGNLWFGSVILPFASLYKDFDSQSLN</sequence>
<name>A0A9R0J7Z1_SPIOL</name>
<dbReference type="Gene3D" id="2.120.10.30">
    <property type="entry name" value="TolB, C-terminal domain"/>
    <property type="match status" value="1"/>
</dbReference>
<dbReference type="KEGG" id="soe:110800600"/>
<dbReference type="GeneID" id="110800600"/>
<dbReference type="AlphaFoldDB" id="A0A9R0J7Z1"/>
<reference evidence="6" key="1">
    <citation type="journal article" date="2021" name="Nat. Commun.">
        <title>Genomic analyses provide insights into spinach domestication and the genetic basis of agronomic traits.</title>
        <authorList>
            <person name="Cai X."/>
            <person name="Sun X."/>
            <person name="Xu C."/>
            <person name="Sun H."/>
            <person name="Wang X."/>
            <person name="Ge C."/>
            <person name="Zhang Z."/>
            <person name="Wang Q."/>
            <person name="Fei Z."/>
            <person name="Jiao C."/>
            <person name="Wang Q."/>
        </authorList>
    </citation>
    <scope>NUCLEOTIDE SEQUENCE [LARGE SCALE GENOMIC DNA]</scope>
    <source>
        <strain evidence="6">cv. Varoflay</strain>
    </source>
</reference>
<accession>A0A9R0J7Z1</accession>
<evidence type="ECO:0000256" key="2">
    <source>
        <dbReference type="ARBA" id="ARBA00009191"/>
    </source>
</evidence>
<dbReference type="Pfam" id="PF03088">
    <property type="entry name" value="Str_synth"/>
    <property type="match status" value="1"/>
</dbReference>
<dbReference type="PANTHER" id="PTHR10426">
    <property type="entry name" value="STRICTOSIDINE SYNTHASE-RELATED"/>
    <property type="match status" value="1"/>
</dbReference>
<comment type="similarity">
    <text evidence="2">Belongs to the strictosidine synthase family.</text>
</comment>
<reference evidence="7" key="2">
    <citation type="submission" date="2025-08" db="UniProtKB">
        <authorList>
            <consortium name="RefSeq"/>
        </authorList>
    </citation>
    <scope>IDENTIFICATION</scope>
    <source>
        <tissue evidence="7">Leaf</tissue>
    </source>
</reference>
<dbReference type="RefSeq" id="XP_021861604.2">
    <property type="nucleotide sequence ID" value="XM_022005912.2"/>
</dbReference>
<evidence type="ECO:0000256" key="3">
    <source>
        <dbReference type="ARBA" id="ARBA00022554"/>
    </source>
</evidence>
<dbReference type="InterPro" id="IPR018119">
    <property type="entry name" value="Strictosidine_synth_cons-reg"/>
</dbReference>
<dbReference type="SUPFAM" id="SSF63829">
    <property type="entry name" value="Calcium-dependent phosphotriesterase"/>
    <property type="match status" value="1"/>
</dbReference>
<evidence type="ECO:0000259" key="5">
    <source>
        <dbReference type="Pfam" id="PF03088"/>
    </source>
</evidence>
<dbReference type="InterPro" id="IPR011042">
    <property type="entry name" value="6-blade_b-propeller_TolB-like"/>
</dbReference>
<comment type="subcellular location">
    <subcellularLocation>
        <location evidence="1">Vacuole</location>
    </subcellularLocation>
</comment>
<evidence type="ECO:0000313" key="7">
    <source>
        <dbReference type="RefSeq" id="XP_021861604.2"/>
    </source>
</evidence>
<keyword evidence="6" id="KW-1185">Reference proteome</keyword>
<dbReference type="Pfam" id="PF20067">
    <property type="entry name" value="SSL_N"/>
    <property type="match status" value="1"/>
</dbReference>
<dbReference type="PANTHER" id="PTHR10426:SF79">
    <property type="entry name" value="PROTEIN STRICTOSIDINE SYNTHASE-LIKE 2"/>
    <property type="match status" value="1"/>
</dbReference>
<keyword evidence="4" id="KW-0325">Glycoprotein</keyword>
<feature type="domain" description="Strictosidine synthase conserved region" evidence="5">
    <location>
        <begin position="158"/>
        <end position="245"/>
    </location>
</feature>
<dbReference type="Proteomes" id="UP000813463">
    <property type="component" value="Chromosome 1"/>
</dbReference>